<feature type="transmembrane region" description="Helical" evidence="6">
    <location>
        <begin position="139"/>
        <end position="159"/>
    </location>
</feature>
<evidence type="ECO:0000256" key="2">
    <source>
        <dbReference type="ARBA" id="ARBA00022692"/>
    </source>
</evidence>
<dbReference type="AlphaFoldDB" id="A0A2V1AY88"/>
<feature type="transmembrane region" description="Helical" evidence="6">
    <location>
        <begin position="219"/>
        <end position="241"/>
    </location>
</feature>
<dbReference type="RefSeq" id="XP_025343263.1">
    <property type="nucleotide sequence ID" value="XM_025488947.1"/>
</dbReference>
<evidence type="ECO:0000256" key="3">
    <source>
        <dbReference type="ARBA" id="ARBA00022989"/>
    </source>
</evidence>
<dbReference type="Proteomes" id="UP000244309">
    <property type="component" value="Unassembled WGS sequence"/>
</dbReference>
<comment type="subcellular location">
    <subcellularLocation>
        <location evidence="1">Membrane</location>
        <topology evidence="1">Multi-pass membrane protein</topology>
    </subcellularLocation>
</comment>
<dbReference type="GO" id="GO:0016020">
    <property type="term" value="C:membrane"/>
    <property type="evidence" value="ECO:0007669"/>
    <property type="project" value="UniProtKB-SubCell"/>
</dbReference>
<dbReference type="STRING" id="45357.A0A2V1AY88"/>
<gene>
    <name evidence="7" type="ORF">CXQ85_005351</name>
</gene>
<dbReference type="GeneID" id="37010680"/>
<organism evidence="7 8">
    <name type="scientific">Candidozyma haemuli</name>
    <dbReference type="NCBI Taxonomy" id="45357"/>
    <lineage>
        <taxon>Eukaryota</taxon>
        <taxon>Fungi</taxon>
        <taxon>Dikarya</taxon>
        <taxon>Ascomycota</taxon>
        <taxon>Saccharomycotina</taxon>
        <taxon>Pichiomycetes</taxon>
        <taxon>Metschnikowiaceae</taxon>
        <taxon>Candidozyma</taxon>
    </lineage>
</organism>
<evidence type="ECO:0008006" key="9">
    <source>
        <dbReference type="Google" id="ProtNLM"/>
    </source>
</evidence>
<name>A0A2V1AY88_9ASCO</name>
<feature type="transmembrane region" description="Helical" evidence="6">
    <location>
        <begin position="45"/>
        <end position="65"/>
    </location>
</feature>
<feature type="transmembrane region" description="Helical" evidence="6">
    <location>
        <begin position="12"/>
        <end position="33"/>
    </location>
</feature>
<evidence type="ECO:0000313" key="7">
    <source>
        <dbReference type="EMBL" id="PVH22323.1"/>
    </source>
</evidence>
<reference evidence="7 8" key="1">
    <citation type="submission" date="2017-12" db="EMBL/GenBank/DDBJ databases">
        <title>Genome Sequence of a Multidrug-Resistant Candida haemulonii Isolate from a Patient with Chronic Leg Ulcers in Israel.</title>
        <authorList>
            <person name="Chow N.A."/>
            <person name="Gade L."/>
            <person name="Batra D."/>
            <person name="Rowe L.A."/>
            <person name="Ben-Ami R."/>
            <person name="Loparev V.N."/>
            <person name="Litvintseva A.P."/>
        </authorList>
    </citation>
    <scope>NUCLEOTIDE SEQUENCE [LARGE SCALE GENOMIC DNA]</scope>
    <source>
        <strain evidence="7 8">B11899</strain>
    </source>
</reference>
<dbReference type="EMBL" id="PKFO01000007">
    <property type="protein sequence ID" value="PVH22323.1"/>
    <property type="molecule type" value="Genomic_DNA"/>
</dbReference>
<dbReference type="OrthoDB" id="1716531at2759"/>
<evidence type="ECO:0000256" key="4">
    <source>
        <dbReference type="ARBA" id="ARBA00023136"/>
    </source>
</evidence>
<accession>A0A2V1AY88</accession>
<dbReference type="VEuPathDB" id="FungiDB:CXQ85_005351"/>
<evidence type="ECO:0000256" key="6">
    <source>
        <dbReference type="SAM" id="Phobius"/>
    </source>
</evidence>
<comment type="caution">
    <text evidence="7">The sequence shown here is derived from an EMBL/GenBank/DDBJ whole genome shotgun (WGS) entry which is preliminary data.</text>
</comment>
<dbReference type="PANTHER" id="PTHR11009">
    <property type="entry name" value="DER1-LIKE PROTEIN, DERLIN"/>
    <property type="match status" value="1"/>
</dbReference>
<keyword evidence="8" id="KW-1185">Reference proteome</keyword>
<keyword evidence="2 6" id="KW-0812">Transmembrane</keyword>
<keyword evidence="4 6" id="KW-0472">Membrane</keyword>
<evidence type="ECO:0000313" key="8">
    <source>
        <dbReference type="Proteomes" id="UP000244309"/>
    </source>
</evidence>
<evidence type="ECO:0000256" key="1">
    <source>
        <dbReference type="ARBA" id="ARBA00004141"/>
    </source>
</evidence>
<proteinExistence type="predicted"/>
<feature type="transmembrane region" description="Helical" evidence="6">
    <location>
        <begin position="180"/>
        <end position="199"/>
    </location>
</feature>
<evidence type="ECO:0000256" key="5">
    <source>
        <dbReference type="SAM" id="MobiDB-lite"/>
    </source>
</evidence>
<feature type="transmembrane region" description="Helical" evidence="6">
    <location>
        <begin position="114"/>
        <end position="133"/>
    </location>
</feature>
<feature type="region of interest" description="Disordered" evidence="5">
    <location>
        <begin position="305"/>
        <end position="325"/>
    </location>
</feature>
<sequence>MDVANIIAIPPVTRIWLGSVLVISSAISLSLVHPAKLHYLLGASSWLRIFTTFSTWGEIGFQLLLRMMFAKVTCGNIEQSYILELGMFPRRVVRSLDERKRTLLKQKFEQYKTFDFAWFLFQLAMSTIVAAHLQRYVTGTFVVPPWVMGYVLDNVLFYISGKLTPEEGIPVFIVMVKKRYAFWAFSFINYFLSDEFLTIPQMYSQWGTLQTIRFIATGPVLWCTISKSLIGHFWWFVRYYLLEDLYNESKTVSREAWQSAFDAYETRDPLKEKLKTVVGDVLRFIVLPPWYTVIVPRLIQEELVQEEPEDEEPVAEEPELIGEVQ</sequence>
<protein>
    <recommendedName>
        <fullName evidence="9">Derlin</fullName>
    </recommendedName>
</protein>
<keyword evidence="3 6" id="KW-1133">Transmembrane helix</keyword>